<dbReference type="GeneID" id="30968209"/>
<gene>
    <name evidence="1" type="ORF">ASCRUDRAFT_81126</name>
</gene>
<dbReference type="EMBL" id="KV454481">
    <property type="protein sequence ID" value="ODV60753.1"/>
    <property type="molecule type" value="Genomic_DNA"/>
</dbReference>
<evidence type="ECO:0000313" key="2">
    <source>
        <dbReference type="Proteomes" id="UP000095038"/>
    </source>
</evidence>
<protein>
    <submittedName>
        <fullName evidence="1">Uncharacterized protein</fullName>
    </submittedName>
</protein>
<accession>A0A1D2VGY6</accession>
<reference evidence="2" key="1">
    <citation type="submission" date="2016-05" db="EMBL/GenBank/DDBJ databases">
        <title>Comparative genomics of biotechnologically important yeasts.</title>
        <authorList>
            <consortium name="DOE Joint Genome Institute"/>
            <person name="Riley R."/>
            <person name="Haridas S."/>
            <person name="Wolfe K.H."/>
            <person name="Lopes M.R."/>
            <person name="Hittinger C.T."/>
            <person name="Goker M."/>
            <person name="Salamov A."/>
            <person name="Wisecaver J."/>
            <person name="Long T.M."/>
            <person name="Aerts A.L."/>
            <person name="Barry K."/>
            <person name="Choi C."/>
            <person name="Clum A."/>
            <person name="Coughlan A.Y."/>
            <person name="Deshpande S."/>
            <person name="Douglass A.P."/>
            <person name="Hanson S.J."/>
            <person name="Klenk H.-P."/>
            <person name="Labutti K."/>
            <person name="Lapidus A."/>
            <person name="Lindquist E."/>
            <person name="Lipzen A."/>
            <person name="Meier-Kolthoff J.P."/>
            <person name="Ohm R.A."/>
            <person name="Otillar R.P."/>
            <person name="Pangilinan J."/>
            <person name="Peng Y."/>
            <person name="Rokas A."/>
            <person name="Rosa C.A."/>
            <person name="Scheuner C."/>
            <person name="Sibirny A.A."/>
            <person name="Slot J.C."/>
            <person name="Stielow J.B."/>
            <person name="Sun H."/>
            <person name="Kurtzman C.P."/>
            <person name="Blackwell M."/>
            <person name="Grigoriev I.V."/>
            <person name="Jeffries T.W."/>
        </authorList>
    </citation>
    <scope>NUCLEOTIDE SEQUENCE [LARGE SCALE GENOMIC DNA]</scope>
    <source>
        <strain evidence="2">DSM 1968</strain>
    </source>
</reference>
<name>A0A1D2VGY6_9ASCO</name>
<evidence type="ECO:0000313" key="1">
    <source>
        <dbReference type="EMBL" id="ODV60753.1"/>
    </source>
</evidence>
<organism evidence="1 2">
    <name type="scientific">Ascoidea rubescens DSM 1968</name>
    <dbReference type="NCBI Taxonomy" id="1344418"/>
    <lineage>
        <taxon>Eukaryota</taxon>
        <taxon>Fungi</taxon>
        <taxon>Dikarya</taxon>
        <taxon>Ascomycota</taxon>
        <taxon>Saccharomycotina</taxon>
        <taxon>Saccharomycetes</taxon>
        <taxon>Ascoideaceae</taxon>
        <taxon>Ascoidea</taxon>
    </lineage>
</organism>
<dbReference type="InParanoid" id="A0A1D2VGY6"/>
<sequence length="54" mass="6054">MSFFSNIKKKRKKKNISETRSAFSEVFGATPSQQAFFSPQPINLLNAFQSQAGI</sequence>
<dbReference type="AlphaFoldDB" id="A0A1D2VGY6"/>
<keyword evidence="2" id="KW-1185">Reference proteome</keyword>
<dbReference type="Proteomes" id="UP000095038">
    <property type="component" value="Unassembled WGS sequence"/>
</dbReference>
<dbReference type="RefSeq" id="XP_020047060.1">
    <property type="nucleotide sequence ID" value="XM_020194573.1"/>
</dbReference>
<proteinExistence type="predicted"/>